<dbReference type="InterPro" id="IPR005238">
    <property type="entry name" value="ComB-like"/>
</dbReference>
<dbReference type="InterPro" id="IPR036702">
    <property type="entry name" value="ComB-like_sf"/>
</dbReference>
<keyword evidence="1" id="KW-0378">Hydrolase</keyword>
<organism evidence="1">
    <name type="scientific">bioreactor metagenome</name>
    <dbReference type="NCBI Taxonomy" id="1076179"/>
    <lineage>
        <taxon>unclassified sequences</taxon>
        <taxon>metagenomes</taxon>
        <taxon>ecological metagenomes</taxon>
    </lineage>
</organism>
<accession>A0A645GUB7</accession>
<evidence type="ECO:0000313" key="1">
    <source>
        <dbReference type="EMBL" id="MPN30438.1"/>
    </source>
</evidence>
<protein>
    <submittedName>
        <fullName evidence="1">2-phosphosulfolactate phosphatase</fullName>
        <ecNumber evidence="1">3.1.3.71</ecNumber>
    </submittedName>
</protein>
<dbReference type="GO" id="GO:0050532">
    <property type="term" value="F:2-phosphosulfolactate phosphatase activity"/>
    <property type="evidence" value="ECO:0007669"/>
    <property type="project" value="UniProtKB-EC"/>
</dbReference>
<dbReference type="Pfam" id="PF04029">
    <property type="entry name" value="2-ph_phosp"/>
    <property type="match status" value="1"/>
</dbReference>
<dbReference type="GO" id="GO:0000287">
    <property type="term" value="F:magnesium ion binding"/>
    <property type="evidence" value="ECO:0007669"/>
    <property type="project" value="InterPro"/>
</dbReference>
<name>A0A645GUB7_9ZZZZ</name>
<proteinExistence type="predicted"/>
<reference evidence="1" key="1">
    <citation type="submission" date="2019-08" db="EMBL/GenBank/DDBJ databases">
        <authorList>
            <person name="Kucharzyk K."/>
            <person name="Murdoch R.W."/>
            <person name="Higgins S."/>
            <person name="Loffler F."/>
        </authorList>
    </citation>
    <scope>NUCLEOTIDE SEQUENCE</scope>
</reference>
<comment type="caution">
    <text evidence="1">The sequence shown here is derived from an EMBL/GenBank/DDBJ whole genome shotgun (WGS) entry which is preliminary data.</text>
</comment>
<sequence length="89" mass="10113">MEDTLFGGAFVKKLSERAEIVFGSDAVRIAMELWEKARNSPMDYLKNADHYHRLIANGAEGDAAYCLQRNTVSVVPYYNRESKKLTVLQ</sequence>
<dbReference type="SUPFAM" id="SSF142823">
    <property type="entry name" value="ComB-like"/>
    <property type="match status" value="1"/>
</dbReference>
<dbReference type="EMBL" id="VSSQ01081551">
    <property type="protein sequence ID" value="MPN30438.1"/>
    <property type="molecule type" value="Genomic_DNA"/>
</dbReference>
<dbReference type="Gene3D" id="3.90.1560.10">
    <property type="entry name" value="ComB-like"/>
    <property type="match status" value="1"/>
</dbReference>
<dbReference type="EC" id="3.1.3.71" evidence="1"/>
<dbReference type="AlphaFoldDB" id="A0A645GUB7"/>
<gene>
    <name evidence="1" type="primary">comB_16</name>
    <name evidence="1" type="ORF">SDC9_177909</name>
</gene>